<dbReference type="Pfam" id="PF00023">
    <property type="entry name" value="Ank"/>
    <property type="match status" value="1"/>
</dbReference>
<reference evidence="4" key="1">
    <citation type="submission" date="2021-02" db="EMBL/GenBank/DDBJ databases">
        <authorList>
            <person name="Dougan E. K."/>
            <person name="Rhodes N."/>
            <person name="Thang M."/>
            <person name="Chan C."/>
        </authorList>
    </citation>
    <scope>NUCLEOTIDE SEQUENCE</scope>
</reference>
<proteinExistence type="predicted"/>
<sequence>MCSIVSPMSGEVLFVLEDFRGKNAKDVKNAAAAELGISALRQRFLSQDGARVIEDDEVLSGEMVTLQLVKLEYLPPNAEEDGKMASAARDNDLVALNELLRCPRDPNVTDDTGRTASHHAAEHGHVEAMQLLLSAGARMDARDMSMGCWAPLHVACHHGQLAILRLLIEAGVDINMATSDGETPVDIAARDGQEKILRILIEADVDPQRASPRDGFLPLHVAAVHNHPEVVCLLLWERVDADTPTRDGWTALQLAARNGNMAVVRKLVGFRLYWWFQQHVFSIFFPMLGCFFSRIAGFFFRSTNHPGLDIDKATQHGTALFLAAAEGHAKVVRLLIHCKADVEKGGPLRVAMLNRDDEVAALLREAGADVAAAEG</sequence>
<gene>
    <name evidence="4" type="primary">Ank2</name>
    <name evidence="4" type="ORF">SNAT2548_LOCUS4738</name>
</gene>
<evidence type="ECO:0000313" key="5">
    <source>
        <dbReference type="Proteomes" id="UP000604046"/>
    </source>
</evidence>
<evidence type="ECO:0000256" key="3">
    <source>
        <dbReference type="PROSITE-ProRule" id="PRU00023"/>
    </source>
</evidence>
<dbReference type="InterPro" id="IPR002110">
    <property type="entry name" value="Ankyrin_rpt"/>
</dbReference>
<dbReference type="AlphaFoldDB" id="A0A812IL61"/>
<feature type="repeat" description="ANK" evidence="3">
    <location>
        <begin position="247"/>
        <end position="268"/>
    </location>
</feature>
<dbReference type="Gene3D" id="1.25.40.20">
    <property type="entry name" value="Ankyrin repeat-containing domain"/>
    <property type="match status" value="3"/>
</dbReference>
<evidence type="ECO:0000256" key="2">
    <source>
        <dbReference type="ARBA" id="ARBA00023043"/>
    </source>
</evidence>
<name>A0A812IL61_9DINO</name>
<feature type="repeat" description="ANK" evidence="3">
    <location>
        <begin position="112"/>
        <end position="144"/>
    </location>
</feature>
<dbReference type="Proteomes" id="UP000604046">
    <property type="component" value="Unassembled WGS sequence"/>
</dbReference>
<feature type="repeat" description="ANK" evidence="3">
    <location>
        <begin position="180"/>
        <end position="212"/>
    </location>
</feature>
<dbReference type="InterPro" id="IPR036770">
    <property type="entry name" value="Ankyrin_rpt-contain_sf"/>
</dbReference>
<dbReference type="PANTHER" id="PTHR24173:SF74">
    <property type="entry name" value="ANKYRIN REPEAT DOMAIN-CONTAINING PROTEIN 16"/>
    <property type="match status" value="1"/>
</dbReference>
<feature type="repeat" description="ANK" evidence="3">
    <location>
        <begin position="214"/>
        <end position="246"/>
    </location>
</feature>
<organism evidence="4 5">
    <name type="scientific">Symbiodinium natans</name>
    <dbReference type="NCBI Taxonomy" id="878477"/>
    <lineage>
        <taxon>Eukaryota</taxon>
        <taxon>Sar</taxon>
        <taxon>Alveolata</taxon>
        <taxon>Dinophyceae</taxon>
        <taxon>Suessiales</taxon>
        <taxon>Symbiodiniaceae</taxon>
        <taxon>Symbiodinium</taxon>
    </lineage>
</organism>
<keyword evidence="5" id="KW-1185">Reference proteome</keyword>
<protein>
    <submittedName>
        <fullName evidence="4">Ank2 protein</fullName>
    </submittedName>
</protein>
<keyword evidence="2 3" id="KW-0040">ANK repeat</keyword>
<dbReference type="PANTHER" id="PTHR24173">
    <property type="entry name" value="ANKYRIN REPEAT CONTAINING"/>
    <property type="match status" value="1"/>
</dbReference>
<accession>A0A812IL61</accession>
<keyword evidence="1" id="KW-0677">Repeat</keyword>
<dbReference type="Pfam" id="PF12796">
    <property type="entry name" value="Ank_2"/>
    <property type="match status" value="2"/>
</dbReference>
<dbReference type="PRINTS" id="PR01415">
    <property type="entry name" value="ANKYRIN"/>
</dbReference>
<dbReference type="EMBL" id="CAJNDS010000292">
    <property type="protein sequence ID" value="CAE7039933.1"/>
    <property type="molecule type" value="Genomic_DNA"/>
</dbReference>
<dbReference type="SUPFAM" id="SSF48403">
    <property type="entry name" value="Ankyrin repeat"/>
    <property type="match status" value="2"/>
</dbReference>
<dbReference type="PROSITE" id="PS50088">
    <property type="entry name" value="ANK_REPEAT"/>
    <property type="match status" value="5"/>
</dbReference>
<dbReference type="OrthoDB" id="426293at2759"/>
<evidence type="ECO:0000313" key="4">
    <source>
        <dbReference type="EMBL" id="CAE7039933.1"/>
    </source>
</evidence>
<dbReference type="PROSITE" id="PS50297">
    <property type="entry name" value="ANK_REP_REGION"/>
    <property type="match status" value="5"/>
</dbReference>
<dbReference type="Pfam" id="PF13857">
    <property type="entry name" value="Ank_5"/>
    <property type="match status" value="1"/>
</dbReference>
<feature type="repeat" description="ANK" evidence="3">
    <location>
        <begin position="151"/>
        <end position="179"/>
    </location>
</feature>
<comment type="caution">
    <text evidence="4">The sequence shown here is derived from an EMBL/GenBank/DDBJ whole genome shotgun (WGS) entry which is preliminary data.</text>
</comment>
<evidence type="ECO:0000256" key="1">
    <source>
        <dbReference type="ARBA" id="ARBA00022737"/>
    </source>
</evidence>
<dbReference type="SMART" id="SM00248">
    <property type="entry name" value="ANK"/>
    <property type="match status" value="6"/>
</dbReference>